<accession>A0A0L6JNB2</accession>
<gene>
    <name evidence="1" type="ORF">Bccel_2554</name>
</gene>
<dbReference type="AlphaFoldDB" id="A0A0L6JNB2"/>
<evidence type="ECO:0008006" key="3">
    <source>
        <dbReference type="Google" id="ProtNLM"/>
    </source>
</evidence>
<reference evidence="2" key="1">
    <citation type="submission" date="2015-07" db="EMBL/GenBank/DDBJ databases">
        <title>Near-Complete Genome Sequence of the Cellulolytic Bacterium Bacteroides (Pseudobacteroides) cellulosolvens ATCC 35603.</title>
        <authorList>
            <person name="Dassa B."/>
            <person name="Utturkar S.M."/>
            <person name="Klingeman D.M."/>
            <person name="Hurt R.A."/>
            <person name="Keller M."/>
            <person name="Xu J."/>
            <person name="Reddy Y.H.K."/>
            <person name="Borovok I."/>
            <person name="Grinberg I.R."/>
            <person name="Lamed R."/>
            <person name="Zhivin O."/>
            <person name="Bayer E.A."/>
            <person name="Brown S.D."/>
        </authorList>
    </citation>
    <scope>NUCLEOTIDE SEQUENCE [LARGE SCALE GENOMIC DNA]</scope>
    <source>
        <strain evidence="2">DSM 2933</strain>
    </source>
</reference>
<organism evidence="1 2">
    <name type="scientific">Pseudobacteroides cellulosolvens ATCC 35603 = DSM 2933</name>
    <dbReference type="NCBI Taxonomy" id="398512"/>
    <lineage>
        <taxon>Bacteria</taxon>
        <taxon>Bacillati</taxon>
        <taxon>Bacillota</taxon>
        <taxon>Clostridia</taxon>
        <taxon>Eubacteriales</taxon>
        <taxon>Oscillospiraceae</taxon>
        <taxon>Pseudobacteroides</taxon>
    </lineage>
</organism>
<keyword evidence="2" id="KW-1185">Reference proteome</keyword>
<dbReference type="Proteomes" id="UP000036923">
    <property type="component" value="Unassembled WGS sequence"/>
</dbReference>
<dbReference type="STRING" id="398512.Bccel_2554"/>
<dbReference type="EMBL" id="LGTC01000001">
    <property type="protein sequence ID" value="KNY27283.1"/>
    <property type="molecule type" value="Genomic_DNA"/>
</dbReference>
<dbReference type="eggNOG" id="COG0789">
    <property type="taxonomic scope" value="Bacteria"/>
</dbReference>
<sequence>MQFLLESKKNELEKMIYDGLCMLKRIEETQRFSMDLSSNFNTFSIKALPLYRVDGEVSDFATVEEYENVIDIIYSNNADMLSQIMRYISFDINGINGTKMIIVDAVDEKEDNGVFLQYPKCFYTVREEVQPPKERSDLMAIMHKLSYEYANEKGLRLLGEAFAIIRLITYKANETKSYMEIFIPFE</sequence>
<name>A0A0L6JNB2_9FIRM</name>
<evidence type="ECO:0000313" key="2">
    <source>
        <dbReference type="Proteomes" id="UP000036923"/>
    </source>
</evidence>
<comment type="caution">
    <text evidence="1">The sequence shown here is derived from an EMBL/GenBank/DDBJ whole genome shotgun (WGS) entry which is preliminary data.</text>
</comment>
<protein>
    <recommendedName>
        <fullName evidence="3">Transcription activator effector binding protein</fullName>
    </recommendedName>
</protein>
<evidence type="ECO:0000313" key="1">
    <source>
        <dbReference type="EMBL" id="KNY27283.1"/>
    </source>
</evidence>
<proteinExistence type="predicted"/>